<dbReference type="PROSITE" id="PS51670">
    <property type="entry name" value="SHKT"/>
    <property type="match status" value="1"/>
</dbReference>
<dbReference type="FunCoup" id="F2UCM2">
    <property type="interactions" value="824"/>
</dbReference>
<dbReference type="InterPro" id="IPR003582">
    <property type="entry name" value="ShKT_dom"/>
</dbReference>
<keyword evidence="5" id="KW-0560">Oxidoreductase</keyword>
<keyword evidence="7" id="KW-0325">Glycoprotein</keyword>
<dbReference type="Gene3D" id="2.60.120.620">
    <property type="entry name" value="q2cbj1_9rhob like domain"/>
    <property type="match status" value="1"/>
</dbReference>
<dbReference type="KEGG" id="sre:PTSG_12434"/>
<evidence type="ECO:0000313" key="11">
    <source>
        <dbReference type="Proteomes" id="UP000007799"/>
    </source>
</evidence>
<dbReference type="Proteomes" id="UP000007799">
    <property type="component" value="Unassembled WGS sequence"/>
</dbReference>
<dbReference type="STRING" id="946362.F2UCM2"/>
<dbReference type="Pfam" id="PF01549">
    <property type="entry name" value="ShK"/>
    <property type="match status" value="1"/>
</dbReference>
<keyword evidence="11" id="KW-1185">Reference proteome</keyword>
<dbReference type="OrthoDB" id="69177at2759"/>
<evidence type="ECO:0000256" key="2">
    <source>
        <dbReference type="ARBA" id="ARBA00022723"/>
    </source>
</evidence>
<organism evidence="11">
    <name type="scientific">Salpingoeca rosetta (strain ATCC 50818 / BSB-021)</name>
    <dbReference type="NCBI Taxonomy" id="946362"/>
    <lineage>
        <taxon>Eukaryota</taxon>
        <taxon>Choanoflagellata</taxon>
        <taxon>Craspedida</taxon>
        <taxon>Salpingoecidae</taxon>
        <taxon>Salpingoeca</taxon>
    </lineage>
</organism>
<dbReference type="AlphaFoldDB" id="F2UCM2"/>
<evidence type="ECO:0000313" key="10">
    <source>
        <dbReference type="EMBL" id="EGD74329.1"/>
    </source>
</evidence>
<evidence type="ECO:0000256" key="3">
    <source>
        <dbReference type="ARBA" id="ARBA00022729"/>
    </source>
</evidence>
<reference evidence="10" key="1">
    <citation type="submission" date="2009-08" db="EMBL/GenBank/DDBJ databases">
        <title>Annotation of Salpingoeca rosetta.</title>
        <authorList>
            <consortium name="The Broad Institute Genome Sequencing Platform"/>
            <person name="Russ C."/>
            <person name="Cuomo C."/>
            <person name="Burger G."/>
            <person name="Gray M.W."/>
            <person name="Holland P.W.H."/>
            <person name="King N."/>
            <person name="Lang F.B.F."/>
            <person name="Roger A.J."/>
            <person name="Ruiz-Trillo I."/>
            <person name="Young S.K."/>
            <person name="Zeng Q."/>
            <person name="Gargeya S."/>
            <person name="Alvarado L."/>
            <person name="Berlin A."/>
            <person name="Chapman S.B."/>
            <person name="Chen Z."/>
            <person name="Freedman E."/>
            <person name="Gellesch M."/>
            <person name="Goldberg J."/>
            <person name="Griggs A."/>
            <person name="Gujja S."/>
            <person name="Heilman E."/>
            <person name="Heiman D."/>
            <person name="Howarth C."/>
            <person name="Mehta T."/>
            <person name="Neiman D."/>
            <person name="Pearson M."/>
            <person name="Roberts A."/>
            <person name="Saif S."/>
            <person name="Shea T."/>
            <person name="Shenoy N."/>
            <person name="Sisk P."/>
            <person name="Stolte C."/>
            <person name="Sykes S."/>
            <person name="White J."/>
            <person name="Yandava C."/>
            <person name="Haas B."/>
            <person name="Nusbaum C."/>
            <person name="Birren B."/>
        </authorList>
    </citation>
    <scope>NUCLEOTIDE SEQUENCE [LARGE SCALE GENOMIC DNA]</scope>
    <source>
        <strain evidence="10">ATCC 50818</strain>
    </source>
</reference>
<evidence type="ECO:0000256" key="7">
    <source>
        <dbReference type="ARBA" id="ARBA00023180"/>
    </source>
</evidence>
<gene>
    <name evidence="10" type="ORF">PTSG_12434</name>
</gene>
<evidence type="ECO:0000256" key="5">
    <source>
        <dbReference type="ARBA" id="ARBA00023002"/>
    </source>
</evidence>
<evidence type="ECO:0000256" key="6">
    <source>
        <dbReference type="ARBA" id="ARBA00023004"/>
    </source>
</evidence>
<dbReference type="SMART" id="SM00702">
    <property type="entry name" value="P4Hc"/>
    <property type="match status" value="1"/>
</dbReference>
<dbReference type="GO" id="GO:0051213">
    <property type="term" value="F:dioxygenase activity"/>
    <property type="evidence" value="ECO:0007669"/>
    <property type="project" value="UniProtKB-KW"/>
</dbReference>
<dbReference type="InterPro" id="IPR057589">
    <property type="entry name" value="GT_PLOD"/>
</dbReference>
<dbReference type="PANTHER" id="PTHR10730">
    <property type="entry name" value="PROCOLLAGEN-LYSINE,2-OXOGLUTARATE 5-DIOXYGENASE/GLYCOSYLTRANSFERASE 25 FAMILY MEMBER"/>
    <property type="match status" value="1"/>
</dbReference>
<feature type="domain" description="Fe2OG dioxygenase" evidence="8">
    <location>
        <begin position="761"/>
        <end position="852"/>
    </location>
</feature>
<protein>
    <recommendedName>
        <fullName evidence="12">Procollagen-lysine 5-dioxygenase</fullName>
    </recommendedName>
</protein>
<feature type="domain" description="ShKT" evidence="9">
    <location>
        <begin position="501"/>
        <end position="535"/>
    </location>
</feature>
<evidence type="ECO:0000259" key="8">
    <source>
        <dbReference type="PROSITE" id="PS51471"/>
    </source>
</evidence>
<sequence>MLRMRRMSTTVTATATAGGLALLLLVSVSVVSVVSVMVGASGAEQAGVETTMTGGSCDASNPSCSTTNLALRRRVWNPPEPLGPHESMYTKASVAVQNSGVLHVVARRSQLGDNDAWDAFTDSLAVQGLEATYVSAGAGLGSKELRDVAEQLANTNPNDVVLFIGDAEDTVLLAEATELTRKFNALDCGILFPAAIRCKRRCAMDWPLVPEGHGRFLVPSAFMAKGDKFKLLVDSFPDLSTVPNMSESDQLIALFMTDRDFYGMKLDTNFAVFQPLFGYKDEWPAAVFAAEYEFHSEEDTRLRNKDTSEYPGILISHGNTKLLTQLNNYMPLKWHPDTQSLTSKTLESVDPNAAVTIAFNVLPESPFLQLVLDGIAAQDLLRTHPVTFVAAVVDNPHAHTYVELVQNFTRDNKQLFAGVTVLHEPQEDSEQAMRKLFTVAMETQPTTHVLYHTSAARLMNSTVLGELLAQDLRVVSPMMTREASFFSNFWGAATGDRDAQCFDDSAQCEAWAVAGECTKNEPYMKKHCQRSCEVCHAQGAPENIKYRRSADYMSIIKAEQTGTWAVPLVSEVILMKLNAFNIVVKALSQLETQPGSPLRFDFPLTAYLLDQLRSSKVKLHVDNRHFYGLLINPDGFNANSVHPDVFLLAGNEQHWRDLYIHPDYEPYKKLEFVQGRCWDIYNFPLFSELFCAHFIDVSEAVGTWSSGSNSDDRLKSGYEPVPTRDIHFNQMGFQETWTAILRRFVAPVAETQWVGYKLDGRVTLDFVVKYQPEGQPFLRKHHDASTFSLNVALNRIGEDFEGGGTRFTRQNCTVLTNKMGHALIHPGRLTHQHEGLYVTKGTRYIIVSFVDQV</sequence>
<dbReference type="InterPro" id="IPR044861">
    <property type="entry name" value="IPNS-like_FE2OG_OXY"/>
</dbReference>
<dbReference type="Pfam" id="PF03171">
    <property type="entry name" value="2OG-FeII_Oxy"/>
    <property type="match status" value="1"/>
</dbReference>
<dbReference type="SMART" id="SM00254">
    <property type="entry name" value="ShKT"/>
    <property type="match status" value="1"/>
</dbReference>
<keyword evidence="6" id="KW-0408">Iron</keyword>
<dbReference type="GO" id="GO:0005506">
    <property type="term" value="F:iron ion binding"/>
    <property type="evidence" value="ECO:0007669"/>
    <property type="project" value="InterPro"/>
</dbReference>
<proteinExistence type="predicted"/>
<dbReference type="InterPro" id="IPR006620">
    <property type="entry name" value="Pro_4_hyd_alph"/>
</dbReference>
<dbReference type="RefSeq" id="XP_004993229.1">
    <property type="nucleotide sequence ID" value="XM_004993172.1"/>
</dbReference>
<accession>F2UCM2</accession>
<dbReference type="GeneID" id="16073804"/>
<dbReference type="Gene3D" id="1.10.10.1940">
    <property type="match status" value="1"/>
</dbReference>
<evidence type="ECO:0000256" key="4">
    <source>
        <dbReference type="ARBA" id="ARBA00022964"/>
    </source>
</evidence>
<evidence type="ECO:0000256" key="1">
    <source>
        <dbReference type="ARBA" id="ARBA00001961"/>
    </source>
</evidence>
<evidence type="ECO:0008006" key="12">
    <source>
        <dbReference type="Google" id="ProtNLM"/>
    </source>
</evidence>
<dbReference type="InParanoid" id="F2UCM2"/>
<dbReference type="EMBL" id="GL832968">
    <property type="protein sequence ID" value="EGD74329.1"/>
    <property type="molecule type" value="Genomic_DNA"/>
</dbReference>
<keyword evidence="3" id="KW-0732">Signal</keyword>
<dbReference type="InterPro" id="IPR050757">
    <property type="entry name" value="Collagen_mod_GT25"/>
</dbReference>
<name>F2UCM2_SALR5</name>
<dbReference type="InterPro" id="IPR005123">
    <property type="entry name" value="Oxoglu/Fe-dep_dioxygenase_dom"/>
</dbReference>
<dbReference type="eggNOG" id="KOG1971">
    <property type="taxonomic scope" value="Eukaryota"/>
</dbReference>
<dbReference type="PROSITE" id="PS51471">
    <property type="entry name" value="FE2OG_OXY"/>
    <property type="match status" value="1"/>
</dbReference>
<dbReference type="CDD" id="cd22997">
    <property type="entry name" value="GT_LH"/>
    <property type="match status" value="1"/>
</dbReference>
<dbReference type="Pfam" id="PF25342">
    <property type="entry name" value="GT_PLOD"/>
    <property type="match status" value="1"/>
</dbReference>
<comment type="cofactor">
    <cofactor evidence="1">
        <name>L-ascorbate</name>
        <dbReference type="ChEBI" id="CHEBI:38290"/>
    </cofactor>
</comment>
<dbReference type="GO" id="GO:0016705">
    <property type="term" value="F:oxidoreductase activity, acting on paired donors, with incorporation or reduction of molecular oxygen"/>
    <property type="evidence" value="ECO:0007669"/>
    <property type="project" value="InterPro"/>
</dbReference>
<dbReference type="OMA" id="RNAREMN"/>
<keyword evidence="4" id="KW-0223">Dioxygenase</keyword>
<keyword evidence="2" id="KW-0479">Metal-binding</keyword>
<evidence type="ECO:0000259" key="9">
    <source>
        <dbReference type="PROSITE" id="PS51670"/>
    </source>
</evidence>
<dbReference type="GO" id="GO:0031418">
    <property type="term" value="F:L-ascorbic acid binding"/>
    <property type="evidence" value="ECO:0007669"/>
    <property type="project" value="InterPro"/>
</dbReference>
<dbReference type="PANTHER" id="PTHR10730:SF45">
    <property type="entry name" value="PROCOLLAGEN-LYSINE,2-OXOGLUTARATE 5-DIOXYGENASE"/>
    <property type="match status" value="1"/>
</dbReference>